<accession>A0A512IG56</accession>
<sequence length="276" mass="26879">MPAQTRRAAAGSAAAALTGVLLLAGPAVAAPGSAACEVATARLDAALAETGTGPAAVTQLEETTAAVAASQATYDALTRAAAGPVLAELEAVEAQREAAARAGDAQAAREAGLRIDELLAVLYPLLDTPEIHAARHSLEAGQVAFATLVKALALDEATAERLVALAQERRAACGADPVTGGPVVAPPAPADPGDPALPGAPTTPAGPVGPATPAPPAAGPESPGAMNPGLNMQTAAEEQAGLAAVPLAGPQAGLLLLGAAVPVAAALRRCARRHRA</sequence>
<evidence type="ECO:0000256" key="2">
    <source>
        <dbReference type="SAM" id="SignalP"/>
    </source>
</evidence>
<keyword evidence="2" id="KW-0732">Signal</keyword>
<feature type="chain" id="PRO_5022065785" description="DUF5667 domain-containing protein" evidence="2">
    <location>
        <begin position="30"/>
        <end position="276"/>
    </location>
</feature>
<evidence type="ECO:0000313" key="4">
    <source>
        <dbReference type="Proteomes" id="UP000321103"/>
    </source>
</evidence>
<comment type="caution">
    <text evidence="3">The sequence shown here is derived from an EMBL/GenBank/DDBJ whole genome shotgun (WGS) entry which is preliminary data.</text>
</comment>
<feature type="signal peptide" evidence="2">
    <location>
        <begin position="1"/>
        <end position="29"/>
    </location>
</feature>
<evidence type="ECO:0000313" key="3">
    <source>
        <dbReference type="EMBL" id="GEO96640.1"/>
    </source>
</evidence>
<evidence type="ECO:0000256" key="1">
    <source>
        <dbReference type="SAM" id="MobiDB-lite"/>
    </source>
</evidence>
<dbReference type="RefSeq" id="WP_062734033.1">
    <property type="nucleotide sequence ID" value="NZ_BJZS01000092.1"/>
</dbReference>
<dbReference type="Proteomes" id="UP000321103">
    <property type="component" value="Unassembled WGS sequence"/>
</dbReference>
<evidence type="ECO:0008006" key="5">
    <source>
        <dbReference type="Google" id="ProtNLM"/>
    </source>
</evidence>
<keyword evidence="4" id="KW-1185">Reference proteome</keyword>
<protein>
    <recommendedName>
        <fullName evidence="5">DUF5667 domain-containing protein</fullName>
    </recommendedName>
</protein>
<proteinExistence type="predicted"/>
<reference evidence="3 4" key="1">
    <citation type="submission" date="2019-07" db="EMBL/GenBank/DDBJ databases">
        <title>Whole genome shotgun sequence of Kocuria turfanensis NBRC 107627.</title>
        <authorList>
            <person name="Hosoyama A."/>
            <person name="Uohara A."/>
            <person name="Ohji S."/>
            <person name="Ichikawa N."/>
        </authorList>
    </citation>
    <scope>NUCLEOTIDE SEQUENCE [LARGE SCALE GENOMIC DNA]</scope>
    <source>
        <strain evidence="3 4">NBRC 107627</strain>
    </source>
</reference>
<gene>
    <name evidence="3" type="ORF">KTU01_27630</name>
</gene>
<feature type="region of interest" description="Disordered" evidence="1">
    <location>
        <begin position="175"/>
        <end position="230"/>
    </location>
</feature>
<dbReference type="EMBL" id="BJZS01000092">
    <property type="protein sequence ID" value="GEO96640.1"/>
    <property type="molecule type" value="Genomic_DNA"/>
</dbReference>
<name>A0A512IG56_9MICC</name>
<feature type="compositionally biased region" description="Low complexity" evidence="1">
    <location>
        <begin position="193"/>
        <end position="209"/>
    </location>
</feature>
<organism evidence="3 4">
    <name type="scientific">Kocuria turfanensis</name>
    <dbReference type="NCBI Taxonomy" id="388357"/>
    <lineage>
        <taxon>Bacteria</taxon>
        <taxon>Bacillati</taxon>
        <taxon>Actinomycetota</taxon>
        <taxon>Actinomycetes</taxon>
        <taxon>Micrococcales</taxon>
        <taxon>Micrococcaceae</taxon>
        <taxon>Kocuria</taxon>
    </lineage>
</organism>
<dbReference type="AlphaFoldDB" id="A0A512IG56"/>